<feature type="transmembrane region" description="Helical" evidence="1">
    <location>
        <begin position="101"/>
        <end position="119"/>
    </location>
</feature>
<dbReference type="EMBL" id="JBHSMJ010000025">
    <property type="protein sequence ID" value="MFC5450095.1"/>
    <property type="molecule type" value="Genomic_DNA"/>
</dbReference>
<protein>
    <submittedName>
        <fullName evidence="2">CBO0543 family protein</fullName>
    </submittedName>
</protein>
<keyword evidence="1" id="KW-0472">Membrane</keyword>
<keyword evidence="3" id="KW-1185">Reference proteome</keyword>
<organism evidence="2 3">
    <name type="scientific">Paenibacillus aestuarii</name>
    <dbReference type="NCBI Taxonomy" id="516965"/>
    <lineage>
        <taxon>Bacteria</taxon>
        <taxon>Bacillati</taxon>
        <taxon>Bacillota</taxon>
        <taxon>Bacilli</taxon>
        <taxon>Bacillales</taxon>
        <taxon>Paenibacillaceae</taxon>
        <taxon>Paenibacillus</taxon>
    </lineage>
</organism>
<keyword evidence="1" id="KW-1133">Transmembrane helix</keyword>
<dbReference type="Proteomes" id="UP001596044">
    <property type="component" value="Unassembled WGS sequence"/>
</dbReference>
<reference evidence="3" key="1">
    <citation type="journal article" date="2019" name="Int. J. Syst. Evol. Microbiol.">
        <title>The Global Catalogue of Microorganisms (GCM) 10K type strain sequencing project: providing services to taxonomists for standard genome sequencing and annotation.</title>
        <authorList>
            <consortium name="The Broad Institute Genomics Platform"/>
            <consortium name="The Broad Institute Genome Sequencing Center for Infectious Disease"/>
            <person name="Wu L."/>
            <person name="Ma J."/>
        </authorList>
    </citation>
    <scope>NUCLEOTIDE SEQUENCE [LARGE SCALE GENOMIC DNA]</scope>
    <source>
        <strain evidence="3">KACC 11904</strain>
    </source>
</reference>
<comment type="caution">
    <text evidence="2">The sequence shown here is derived from an EMBL/GenBank/DDBJ whole genome shotgun (WGS) entry which is preliminary data.</text>
</comment>
<evidence type="ECO:0000313" key="3">
    <source>
        <dbReference type="Proteomes" id="UP001596044"/>
    </source>
</evidence>
<dbReference type="InterPro" id="IPR048147">
    <property type="entry name" value="CBO0543-like"/>
</dbReference>
<keyword evidence="1" id="KW-0812">Transmembrane</keyword>
<feature type="transmembrane region" description="Helical" evidence="1">
    <location>
        <begin position="64"/>
        <end position="81"/>
    </location>
</feature>
<feature type="transmembrane region" description="Helical" evidence="1">
    <location>
        <begin position="37"/>
        <end position="55"/>
    </location>
</feature>
<accession>A0ABW0K9Y0</accession>
<dbReference type="RefSeq" id="WP_270885397.1">
    <property type="nucleotide sequence ID" value="NZ_JAQFVF010000089.1"/>
</dbReference>
<feature type="transmembrane region" description="Helical" evidence="1">
    <location>
        <begin position="126"/>
        <end position="144"/>
    </location>
</feature>
<feature type="transmembrane region" description="Helical" evidence="1">
    <location>
        <begin position="156"/>
        <end position="174"/>
    </location>
</feature>
<dbReference type="NCBIfam" id="NF041644">
    <property type="entry name" value="CBO0543_fam"/>
    <property type="match status" value="1"/>
</dbReference>
<name>A0ABW0K9Y0_9BACL</name>
<gene>
    <name evidence="2" type="ORF">ACFPOG_17745</name>
</gene>
<evidence type="ECO:0000313" key="2">
    <source>
        <dbReference type="EMBL" id="MFC5450095.1"/>
    </source>
</evidence>
<evidence type="ECO:0000256" key="1">
    <source>
        <dbReference type="SAM" id="Phobius"/>
    </source>
</evidence>
<proteinExistence type="predicted"/>
<sequence length="184" mass="22226">MDKQKVIQYADQNTSQIQYLIQQKVKFWTSEVLFSSYWWFALSLSVIPWLIWWIFRNKRSTDRLFYAGLFVMCISLILDVLGDQLGFWYYRFNLIPVLPTYFPWDCTLMPVTIMFMLQIKPRTNPFIKAIIFAIVSSYIGEPIFKWMEVYVQSNWKYSYSVPIQIIIYLIAHYLSKRNKFDELV</sequence>